<dbReference type="AlphaFoldDB" id="A0A7W8MTN5"/>
<dbReference type="GO" id="GO:0006508">
    <property type="term" value="P:proteolysis"/>
    <property type="evidence" value="ECO:0007669"/>
    <property type="project" value="InterPro"/>
</dbReference>
<dbReference type="CDD" id="cd02423">
    <property type="entry name" value="Peptidase_C39G"/>
    <property type="match status" value="1"/>
</dbReference>
<dbReference type="Proteomes" id="UP000568106">
    <property type="component" value="Unassembled WGS sequence"/>
</dbReference>
<gene>
    <name evidence="3" type="ORF">HDF09_003086</name>
</gene>
<dbReference type="GO" id="GO:0016020">
    <property type="term" value="C:membrane"/>
    <property type="evidence" value="ECO:0007669"/>
    <property type="project" value="InterPro"/>
</dbReference>
<feature type="chain" id="PRO_5030534558" description="Peptidase C39 domain-containing protein" evidence="1">
    <location>
        <begin position="25"/>
        <end position="226"/>
    </location>
</feature>
<proteinExistence type="predicted"/>
<keyword evidence="4" id="KW-1185">Reference proteome</keyword>
<feature type="signal peptide" evidence="1">
    <location>
        <begin position="1"/>
        <end position="24"/>
    </location>
</feature>
<dbReference type="Pfam" id="PF03412">
    <property type="entry name" value="Peptidase_C39"/>
    <property type="match status" value="1"/>
</dbReference>
<sequence length="226" mass="24876">MNCLRSILAAGLASLVLFPALVRAQNTGEATGARGSKNVRSLKEIRDEGVVKQRWDVSCGAAALSTLLTYDFKDDTTETSIVVWLLHRVDATRVRSRGGFSLLDLKHFSEARGYHAEAFSGMTIQDLAQEKTSVIVPIREKGFDHFVVVKGIVAGHVILGDPGFGNITMRVDRFQTLWKNGIVFVVHPPDDRMIGDKRLPLAARLVPDESLISRKIGVTAPSNYLY</sequence>
<protein>
    <recommendedName>
        <fullName evidence="2">Peptidase C39 domain-containing protein</fullName>
    </recommendedName>
</protein>
<accession>A0A7W8MTN5</accession>
<keyword evidence="1" id="KW-0732">Signal</keyword>
<dbReference type="PROSITE" id="PS50990">
    <property type="entry name" value="PEPTIDASE_C39"/>
    <property type="match status" value="1"/>
</dbReference>
<evidence type="ECO:0000313" key="3">
    <source>
        <dbReference type="EMBL" id="MBB5318389.1"/>
    </source>
</evidence>
<feature type="domain" description="Peptidase C39" evidence="2">
    <location>
        <begin position="53"/>
        <end position="185"/>
    </location>
</feature>
<reference evidence="3" key="1">
    <citation type="submission" date="2020-08" db="EMBL/GenBank/DDBJ databases">
        <title>Genomic Encyclopedia of Type Strains, Phase IV (KMG-V): Genome sequencing to study the core and pangenomes of soil and plant-associated prokaryotes.</title>
        <authorList>
            <person name="Whitman W."/>
        </authorList>
    </citation>
    <scope>NUCLEOTIDE SEQUENCE [LARGE SCALE GENOMIC DNA]</scope>
    <source>
        <strain evidence="3">M8UP27</strain>
    </source>
</reference>
<dbReference type="GO" id="GO:0008233">
    <property type="term" value="F:peptidase activity"/>
    <property type="evidence" value="ECO:0007669"/>
    <property type="project" value="InterPro"/>
</dbReference>
<name>A0A7W8MTN5_9BACT</name>
<evidence type="ECO:0000313" key="4">
    <source>
        <dbReference type="Proteomes" id="UP000568106"/>
    </source>
</evidence>
<organism evidence="3 4">
    <name type="scientific">Tunturiibacter empetritectus</name>
    <dbReference type="NCBI Taxonomy" id="3069691"/>
    <lineage>
        <taxon>Bacteria</taxon>
        <taxon>Pseudomonadati</taxon>
        <taxon>Acidobacteriota</taxon>
        <taxon>Terriglobia</taxon>
        <taxon>Terriglobales</taxon>
        <taxon>Acidobacteriaceae</taxon>
        <taxon>Tunturiibacter</taxon>
    </lineage>
</organism>
<comment type="caution">
    <text evidence="3">The sequence shown here is derived from an EMBL/GenBank/DDBJ whole genome shotgun (WGS) entry which is preliminary data.</text>
</comment>
<dbReference type="GO" id="GO:0005524">
    <property type="term" value="F:ATP binding"/>
    <property type="evidence" value="ECO:0007669"/>
    <property type="project" value="InterPro"/>
</dbReference>
<dbReference type="InterPro" id="IPR005074">
    <property type="entry name" value="Peptidase_C39"/>
</dbReference>
<dbReference type="EMBL" id="JACHDY010000004">
    <property type="protein sequence ID" value="MBB5318389.1"/>
    <property type="molecule type" value="Genomic_DNA"/>
</dbReference>
<evidence type="ECO:0000256" key="1">
    <source>
        <dbReference type="SAM" id="SignalP"/>
    </source>
</evidence>
<evidence type="ECO:0000259" key="2">
    <source>
        <dbReference type="PROSITE" id="PS50990"/>
    </source>
</evidence>
<dbReference type="Gene3D" id="3.90.70.10">
    <property type="entry name" value="Cysteine proteinases"/>
    <property type="match status" value="1"/>
</dbReference>